<dbReference type="EMBL" id="DVHU01000106">
    <property type="protein sequence ID" value="HIR94135.1"/>
    <property type="molecule type" value="Genomic_DNA"/>
</dbReference>
<accession>A0A9D1JGS1</accession>
<comment type="similarity">
    <text evidence="2 7">Belongs to the pseudouridine synthase RluA family.</text>
</comment>
<sequence>MTPQGEIWEHVCSEDGPRLDKYLAACLPELTRSYLQRLVKEEQVLVNDAPGKSNYKVRSGDRLRIHLPAVQEPEAFPEDIPLDILYEDEDVLLVNKPKGMVVHPSAGHESGTLVNAVLYHCQGQLSGINGVLRPGIVHRIDRDTTGALVVCKNDKSHQSLAAQLKEHSITRKYRAIVHGILKEDGTVNAPIGRHPVDRKRMAVNYKNGKEAVTHYHVLEQLKGYTYIECQLETGRTHQIRVHMASIGHPLLGDAVYGPARCPFSLEGQCLHAMVLGFLHPSTGEYLEVSAPLPEYFGKLLQKLQK</sequence>
<evidence type="ECO:0000256" key="4">
    <source>
        <dbReference type="ARBA" id="ARBA00023235"/>
    </source>
</evidence>
<reference evidence="9" key="1">
    <citation type="submission" date="2020-10" db="EMBL/GenBank/DDBJ databases">
        <authorList>
            <person name="Gilroy R."/>
        </authorList>
    </citation>
    <scope>NUCLEOTIDE SEQUENCE</scope>
    <source>
        <strain evidence="9">ChiSxjej1B13-7041</strain>
    </source>
</reference>
<dbReference type="PANTHER" id="PTHR21600">
    <property type="entry name" value="MITOCHONDRIAL RNA PSEUDOURIDINE SYNTHASE"/>
    <property type="match status" value="1"/>
</dbReference>
<organism evidence="9 10">
    <name type="scientific">Candidatus Egerieimonas intestinavium</name>
    <dbReference type="NCBI Taxonomy" id="2840777"/>
    <lineage>
        <taxon>Bacteria</taxon>
        <taxon>Bacillati</taxon>
        <taxon>Bacillota</taxon>
        <taxon>Clostridia</taxon>
        <taxon>Lachnospirales</taxon>
        <taxon>Lachnospiraceae</taxon>
        <taxon>Lachnospiraceae incertae sedis</taxon>
        <taxon>Candidatus Egerieimonas</taxon>
    </lineage>
</organism>
<evidence type="ECO:0000256" key="3">
    <source>
        <dbReference type="ARBA" id="ARBA00022884"/>
    </source>
</evidence>
<comment type="caution">
    <text evidence="9">The sequence shown here is derived from an EMBL/GenBank/DDBJ whole genome shotgun (WGS) entry which is preliminary data.</text>
</comment>
<dbReference type="EC" id="5.4.99.-" evidence="7"/>
<evidence type="ECO:0000256" key="7">
    <source>
        <dbReference type="RuleBase" id="RU362028"/>
    </source>
</evidence>
<protein>
    <recommendedName>
        <fullName evidence="7">Pseudouridine synthase</fullName>
        <ecNumber evidence="7">5.4.99.-</ecNumber>
    </recommendedName>
</protein>
<dbReference type="InterPro" id="IPR050188">
    <property type="entry name" value="RluA_PseudoU_synthase"/>
</dbReference>
<dbReference type="PANTHER" id="PTHR21600:SF44">
    <property type="entry name" value="RIBOSOMAL LARGE SUBUNIT PSEUDOURIDINE SYNTHASE D"/>
    <property type="match status" value="1"/>
</dbReference>
<dbReference type="CDD" id="cd00165">
    <property type="entry name" value="S4"/>
    <property type="match status" value="1"/>
</dbReference>
<dbReference type="AlphaFoldDB" id="A0A9D1JGS1"/>
<feature type="active site" evidence="5">
    <location>
        <position position="141"/>
    </location>
</feature>
<proteinExistence type="inferred from homology"/>
<dbReference type="NCBIfam" id="TIGR00005">
    <property type="entry name" value="rluA_subfam"/>
    <property type="match status" value="1"/>
</dbReference>
<evidence type="ECO:0000313" key="10">
    <source>
        <dbReference type="Proteomes" id="UP000886841"/>
    </source>
</evidence>
<evidence type="ECO:0000256" key="6">
    <source>
        <dbReference type="PROSITE-ProRule" id="PRU00182"/>
    </source>
</evidence>
<dbReference type="InterPro" id="IPR006145">
    <property type="entry name" value="PsdUridine_synth_RsuA/RluA"/>
</dbReference>
<dbReference type="FunFam" id="3.30.2350.10:FF:000006">
    <property type="entry name" value="Pseudouridine synthase"/>
    <property type="match status" value="1"/>
</dbReference>
<evidence type="ECO:0000313" key="9">
    <source>
        <dbReference type="EMBL" id="HIR94135.1"/>
    </source>
</evidence>
<dbReference type="InterPro" id="IPR002942">
    <property type="entry name" value="S4_RNA-bd"/>
</dbReference>
<dbReference type="Gene3D" id="3.30.2350.10">
    <property type="entry name" value="Pseudouridine synthase"/>
    <property type="match status" value="1"/>
</dbReference>
<name>A0A9D1JGS1_9FIRM</name>
<dbReference type="Pfam" id="PF00849">
    <property type="entry name" value="PseudoU_synth_2"/>
    <property type="match status" value="1"/>
</dbReference>
<dbReference type="PROSITE" id="PS50889">
    <property type="entry name" value="S4"/>
    <property type="match status" value="1"/>
</dbReference>
<dbReference type="CDD" id="cd02869">
    <property type="entry name" value="PseudoU_synth_RluA_like"/>
    <property type="match status" value="1"/>
</dbReference>
<dbReference type="GO" id="GO:0000455">
    <property type="term" value="P:enzyme-directed rRNA pseudouridine synthesis"/>
    <property type="evidence" value="ECO:0007669"/>
    <property type="project" value="TreeGrafter"/>
</dbReference>
<evidence type="ECO:0000256" key="5">
    <source>
        <dbReference type="PIRSR" id="PIRSR606225-1"/>
    </source>
</evidence>
<dbReference type="InterPro" id="IPR006225">
    <property type="entry name" value="PsdUridine_synth_RluC/D"/>
</dbReference>
<evidence type="ECO:0000259" key="8">
    <source>
        <dbReference type="SMART" id="SM00363"/>
    </source>
</evidence>
<feature type="domain" description="RNA-binding S4" evidence="8">
    <location>
        <begin position="17"/>
        <end position="81"/>
    </location>
</feature>
<gene>
    <name evidence="9" type="ORF">IAB98_12025</name>
</gene>
<dbReference type="GO" id="GO:0120159">
    <property type="term" value="F:rRNA pseudouridine synthase activity"/>
    <property type="evidence" value="ECO:0007669"/>
    <property type="project" value="UniProtKB-ARBA"/>
</dbReference>
<dbReference type="InterPro" id="IPR006224">
    <property type="entry name" value="PsdUridine_synth_RluA-like_CS"/>
</dbReference>
<comment type="function">
    <text evidence="7">Responsible for synthesis of pseudouridine from uracil.</text>
</comment>
<keyword evidence="4 7" id="KW-0413">Isomerase</keyword>
<dbReference type="InterPro" id="IPR036986">
    <property type="entry name" value="S4_RNA-bd_sf"/>
</dbReference>
<comment type="catalytic activity">
    <reaction evidence="1 7">
        <text>a uridine in RNA = a pseudouridine in RNA</text>
        <dbReference type="Rhea" id="RHEA:48348"/>
        <dbReference type="Rhea" id="RHEA-COMP:12068"/>
        <dbReference type="Rhea" id="RHEA-COMP:12069"/>
        <dbReference type="ChEBI" id="CHEBI:65314"/>
        <dbReference type="ChEBI" id="CHEBI:65315"/>
    </reaction>
</comment>
<dbReference type="PROSITE" id="PS01129">
    <property type="entry name" value="PSI_RLU"/>
    <property type="match status" value="1"/>
</dbReference>
<reference evidence="9" key="2">
    <citation type="journal article" date="2021" name="PeerJ">
        <title>Extensive microbial diversity within the chicken gut microbiome revealed by metagenomics and culture.</title>
        <authorList>
            <person name="Gilroy R."/>
            <person name="Ravi A."/>
            <person name="Getino M."/>
            <person name="Pursley I."/>
            <person name="Horton D.L."/>
            <person name="Alikhan N.F."/>
            <person name="Baker D."/>
            <person name="Gharbi K."/>
            <person name="Hall N."/>
            <person name="Watson M."/>
            <person name="Adriaenssens E.M."/>
            <person name="Foster-Nyarko E."/>
            <person name="Jarju S."/>
            <person name="Secka A."/>
            <person name="Antonio M."/>
            <person name="Oren A."/>
            <person name="Chaudhuri R.R."/>
            <person name="La Ragione R."/>
            <person name="Hildebrand F."/>
            <person name="Pallen M.J."/>
        </authorList>
    </citation>
    <scope>NUCLEOTIDE SEQUENCE</scope>
    <source>
        <strain evidence="9">ChiSxjej1B13-7041</strain>
    </source>
</reference>
<dbReference type="SUPFAM" id="SSF55174">
    <property type="entry name" value="Alpha-L RNA-binding motif"/>
    <property type="match status" value="1"/>
</dbReference>
<evidence type="ECO:0000256" key="2">
    <source>
        <dbReference type="ARBA" id="ARBA00010876"/>
    </source>
</evidence>
<dbReference type="Gene3D" id="3.10.290.10">
    <property type="entry name" value="RNA-binding S4 domain"/>
    <property type="match status" value="1"/>
</dbReference>
<evidence type="ECO:0000256" key="1">
    <source>
        <dbReference type="ARBA" id="ARBA00000073"/>
    </source>
</evidence>
<keyword evidence="3 6" id="KW-0694">RNA-binding</keyword>
<dbReference type="SMART" id="SM00363">
    <property type="entry name" value="S4"/>
    <property type="match status" value="1"/>
</dbReference>
<dbReference type="SUPFAM" id="SSF55120">
    <property type="entry name" value="Pseudouridine synthase"/>
    <property type="match status" value="1"/>
</dbReference>
<dbReference type="InterPro" id="IPR020103">
    <property type="entry name" value="PsdUridine_synth_cat_dom_sf"/>
</dbReference>
<dbReference type="Pfam" id="PF01479">
    <property type="entry name" value="S4"/>
    <property type="match status" value="1"/>
</dbReference>
<dbReference type="GO" id="GO:0003723">
    <property type="term" value="F:RNA binding"/>
    <property type="evidence" value="ECO:0007669"/>
    <property type="project" value="UniProtKB-KW"/>
</dbReference>
<dbReference type="Proteomes" id="UP000886841">
    <property type="component" value="Unassembled WGS sequence"/>
</dbReference>